<evidence type="ECO:0000313" key="10">
    <source>
        <dbReference type="Proteomes" id="UP001144397"/>
    </source>
</evidence>
<protein>
    <submittedName>
        <fullName evidence="8">Membrane protein</fullName>
    </submittedName>
    <submittedName>
        <fullName evidence="9">Outer membrane immunogenic protein</fullName>
    </submittedName>
</protein>
<reference evidence="8" key="1">
    <citation type="submission" date="2022-12" db="EMBL/GenBank/DDBJ databases">
        <title>Reference genome sequencing for broad-spectrum identification of bacterial and archaeal isolates by mass spectrometry.</title>
        <authorList>
            <person name="Sekiguchi Y."/>
            <person name="Tourlousse D.M."/>
        </authorList>
    </citation>
    <scope>NUCLEOTIDE SEQUENCE</scope>
    <source>
        <strain evidence="8">301</strain>
    </source>
</reference>
<name>A0A9W6FL35_XANFL</name>
<dbReference type="PANTHER" id="PTHR34001:SF3">
    <property type="entry name" value="BLL7405 PROTEIN"/>
    <property type="match status" value="1"/>
</dbReference>
<evidence type="ECO:0000256" key="3">
    <source>
        <dbReference type="ARBA" id="ARBA00023136"/>
    </source>
</evidence>
<dbReference type="InterPro" id="IPR027385">
    <property type="entry name" value="Beta-barrel_OMP"/>
</dbReference>
<gene>
    <name evidence="9" type="ORF">GGQ86_001716</name>
    <name evidence="8" type="ORF">XFLAVUS301_12020</name>
</gene>
<evidence type="ECO:0000313" key="11">
    <source>
        <dbReference type="Proteomes" id="UP001245370"/>
    </source>
</evidence>
<dbReference type="Gene3D" id="2.40.160.20">
    <property type="match status" value="1"/>
</dbReference>
<feature type="domain" description="Outer membrane protein beta-barrel" evidence="7">
    <location>
        <begin position="10"/>
        <end position="201"/>
    </location>
</feature>
<evidence type="ECO:0000256" key="1">
    <source>
        <dbReference type="ARBA" id="ARBA00004442"/>
    </source>
</evidence>
<organism evidence="8 10">
    <name type="scientific">Xanthobacter flavus</name>
    <dbReference type="NCBI Taxonomy" id="281"/>
    <lineage>
        <taxon>Bacteria</taxon>
        <taxon>Pseudomonadati</taxon>
        <taxon>Pseudomonadota</taxon>
        <taxon>Alphaproteobacteria</taxon>
        <taxon>Hyphomicrobiales</taxon>
        <taxon>Xanthobacteraceae</taxon>
        <taxon>Xanthobacter</taxon>
    </lineage>
</organism>
<dbReference type="Proteomes" id="UP001245370">
    <property type="component" value="Unassembled WGS sequence"/>
</dbReference>
<comment type="similarity">
    <text evidence="5">Belongs to the Omp25/RopB family.</text>
</comment>
<keyword evidence="3" id="KW-0472">Membrane</keyword>
<dbReference type="EMBL" id="BSDO01000001">
    <property type="protein sequence ID" value="GLI21528.1"/>
    <property type="molecule type" value="Genomic_DNA"/>
</dbReference>
<evidence type="ECO:0000256" key="4">
    <source>
        <dbReference type="ARBA" id="ARBA00023237"/>
    </source>
</evidence>
<dbReference type="AlphaFoldDB" id="A0A9W6FL35"/>
<keyword evidence="11" id="KW-1185">Reference proteome</keyword>
<evidence type="ECO:0000313" key="8">
    <source>
        <dbReference type="EMBL" id="GLI21528.1"/>
    </source>
</evidence>
<reference evidence="9 11" key="2">
    <citation type="submission" date="2023-07" db="EMBL/GenBank/DDBJ databases">
        <title>Genomic Encyclopedia of Type Strains, Phase IV (KMG-IV): sequencing the most valuable type-strain genomes for metagenomic binning, comparative biology and taxonomic classification.</title>
        <authorList>
            <person name="Goeker M."/>
        </authorList>
    </citation>
    <scope>NUCLEOTIDE SEQUENCE [LARGE SCALE GENOMIC DNA]</scope>
    <source>
        <strain evidence="9 11">DSM 338</strain>
    </source>
</reference>
<dbReference type="InterPro" id="IPR051692">
    <property type="entry name" value="OMP-like"/>
</dbReference>
<dbReference type="SUPFAM" id="SSF56925">
    <property type="entry name" value="OMPA-like"/>
    <property type="match status" value="1"/>
</dbReference>
<proteinExistence type="inferred from homology"/>
<dbReference type="GO" id="GO:0009279">
    <property type="term" value="C:cell outer membrane"/>
    <property type="evidence" value="ECO:0007669"/>
    <property type="project" value="UniProtKB-SubCell"/>
</dbReference>
<keyword evidence="2 6" id="KW-0732">Signal</keyword>
<keyword evidence="4" id="KW-0998">Cell outer membrane</keyword>
<dbReference type="EMBL" id="JAVDPY010000002">
    <property type="protein sequence ID" value="MDR6333252.1"/>
    <property type="molecule type" value="Genomic_DNA"/>
</dbReference>
<dbReference type="GeneID" id="95761996"/>
<comment type="caution">
    <text evidence="8">The sequence shown here is derived from an EMBL/GenBank/DDBJ whole genome shotgun (WGS) entry which is preliminary data.</text>
</comment>
<sequence>MRIRLLASAAALAGFALATPAGAADLGYPAPYVQPVAAFTWTGFYLGANAGYGWGSSSFSSPGGFLGGFQAGYNFQFGSPFVLGIETDFDFAGMSAGAYSLNNLGTVRARLGYSFDRVLVYGTGGFAYGQGSANFFSLTSSSTQTGWTLGLGAEVGFDRNWSAKLEYLYVDLGSATFATAVGPVNTGLDANILRAGVNYRF</sequence>
<feature type="signal peptide" evidence="6">
    <location>
        <begin position="1"/>
        <end position="23"/>
    </location>
</feature>
<accession>A0A9W6FL35</accession>
<evidence type="ECO:0000259" key="7">
    <source>
        <dbReference type="Pfam" id="PF13505"/>
    </source>
</evidence>
<dbReference type="Proteomes" id="UP001144397">
    <property type="component" value="Unassembled WGS sequence"/>
</dbReference>
<evidence type="ECO:0000256" key="2">
    <source>
        <dbReference type="ARBA" id="ARBA00022729"/>
    </source>
</evidence>
<dbReference type="Pfam" id="PF13505">
    <property type="entry name" value="OMP_b-brl"/>
    <property type="match status" value="1"/>
</dbReference>
<dbReference type="InterPro" id="IPR011250">
    <property type="entry name" value="OMP/PagP_B-barrel"/>
</dbReference>
<evidence type="ECO:0000313" key="9">
    <source>
        <dbReference type="EMBL" id="MDR6333252.1"/>
    </source>
</evidence>
<evidence type="ECO:0000256" key="5">
    <source>
        <dbReference type="ARBA" id="ARBA00038306"/>
    </source>
</evidence>
<comment type="subcellular location">
    <subcellularLocation>
        <location evidence="1">Cell outer membrane</location>
    </subcellularLocation>
</comment>
<evidence type="ECO:0000256" key="6">
    <source>
        <dbReference type="SAM" id="SignalP"/>
    </source>
</evidence>
<dbReference type="RefSeq" id="WP_281806138.1">
    <property type="nucleotide sequence ID" value="NZ_BSDO01000001.1"/>
</dbReference>
<feature type="chain" id="PRO_5040910229" evidence="6">
    <location>
        <begin position="24"/>
        <end position="201"/>
    </location>
</feature>
<dbReference type="PANTHER" id="PTHR34001">
    <property type="entry name" value="BLL7405 PROTEIN"/>
    <property type="match status" value="1"/>
</dbReference>